<proteinExistence type="predicted"/>
<keyword evidence="3" id="KW-1185">Reference proteome</keyword>
<feature type="compositionally biased region" description="Gly residues" evidence="1">
    <location>
        <begin position="80"/>
        <end position="101"/>
    </location>
</feature>
<sequence>MPLAAPLAVAGAVYDDIVGAYRGFMPSRTRAFLVIHRGPLEPHVRCPYCGAHLPMGDSGKATLPGGGTSVPGVDVTGGEKVAGGGAGLPGGGAVVPGGACGSGPMRRRDGRRGGGRQRSVGPRRRRSTNLCGDHANAQQAAH</sequence>
<feature type="region of interest" description="Disordered" evidence="1">
    <location>
        <begin position="60"/>
        <end position="142"/>
    </location>
</feature>
<dbReference type="HOGENOM" id="CLU_1819016_0_0_1"/>
<dbReference type="AlphaFoldDB" id="A0A0E0R3A0"/>
<organism evidence="2 3">
    <name type="scientific">Oryza rufipogon</name>
    <name type="common">Brownbeard rice</name>
    <name type="synonym">Asian wild rice</name>
    <dbReference type="NCBI Taxonomy" id="4529"/>
    <lineage>
        <taxon>Eukaryota</taxon>
        <taxon>Viridiplantae</taxon>
        <taxon>Streptophyta</taxon>
        <taxon>Embryophyta</taxon>
        <taxon>Tracheophyta</taxon>
        <taxon>Spermatophyta</taxon>
        <taxon>Magnoliopsida</taxon>
        <taxon>Liliopsida</taxon>
        <taxon>Poales</taxon>
        <taxon>Poaceae</taxon>
        <taxon>BOP clade</taxon>
        <taxon>Oryzoideae</taxon>
        <taxon>Oryzeae</taxon>
        <taxon>Oryzinae</taxon>
        <taxon>Oryza</taxon>
    </lineage>
</organism>
<accession>A0A0E0R3A0</accession>
<dbReference type="Gramene" id="ORUFI11G00610.1">
    <property type="protein sequence ID" value="ORUFI11G00610.1"/>
    <property type="gene ID" value="ORUFI11G00610"/>
</dbReference>
<evidence type="ECO:0000313" key="2">
    <source>
        <dbReference type="EnsemblPlants" id="ORUFI11G00610.1"/>
    </source>
</evidence>
<name>A0A0E0R3A0_ORYRU</name>
<dbReference type="Proteomes" id="UP000008022">
    <property type="component" value="Unassembled WGS sequence"/>
</dbReference>
<dbReference type="EnsemblPlants" id="ORUFI11G00610.1">
    <property type="protein sequence ID" value="ORUFI11G00610.1"/>
    <property type="gene ID" value="ORUFI11G00610"/>
</dbReference>
<feature type="compositionally biased region" description="Basic residues" evidence="1">
    <location>
        <begin position="108"/>
        <end position="127"/>
    </location>
</feature>
<reference evidence="2" key="2">
    <citation type="submission" date="2015-06" db="UniProtKB">
        <authorList>
            <consortium name="EnsemblPlants"/>
        </authorList>
    </citation>
    <scope>IDENTIFICATION</scope>
</reference>
<protein>
    <submittedName>
        <fullName evidence="2">Uncharacterized protein</fullName>
    </submittedName>
</protein>
<reference evidence="3" key="1">
    <citation type="submission" date="2013-06" db="EMBL/GenBank/DDBJ databases">
        <authorList>
            <person name="Zhao Q."/>
        </authorList>
    </citation>
    <scope>NUCLEOTIDE SEQUENCE</scope>
    <source>
        <strain evidence="3">cv. W1943</strain>
    </source>
</reference>
<evidence type="ECO:0000256" key="1">
    <source>
        <dbReference type="SAM" id="MobiDB-lite"/>
    </source>
</evidence>
<evidence type="ECO:0000313" key="3">
    <source>
        <dbReference type="Proteomes" id="UP000008022"/>
    </source>
</evidence>